<evidence type="ECO:0000313" key="1">
    <source>
        <dbReference type="EMBL" id="SHE56307.1"/>
    </source>
</evidence>
<dbReference type="EMBL" id="FQUQ01000001">
    <property type="protein sequence ID" value="SHE56307.1"/>
    <property type="molecule type" value="Genomic_DNA"/>
</dbReference>
<evidence type="ECO:0000313" key="2">
    <source>
        <dbReference type="Proteomes" id="UP000184287"/>
    </source>
</evidence>
<proteinExistence type="predicted"/>
<reference evidence="2" key="1">
    <citation type="submission" date="2016-11" db="EMBL/GenBank/DDBJ databases">
        <authorList>
            <person name="Varghese N."/>
            <person name="Submissions S."/>
        </authorList>
    </citation>
    <scope>NUCLEOTIDE SEQUENCE [LARGE SCALE GENOMIC DNA]</scope>
    <source>
        <strain evidence="2">DSM 16990</strain>
    </source>
</reference>
<dbReference type="Proteomes" id="UP000184287">
    <property type="component" value="Unassembled WGS sequence"/>
</dbReference>
<keyword evidence="2" id="KW-1185">Reference proteome</keyword>
<protein>
    <submittedName>
        <fullName evidence="1">Uncharacterized protein</fullName>
    </submittedName>
</protein>
<dbReference type="AlphaFoldDB" id="A0A1M4UHX9"/>
<organism evidence="1 2">
    <name type="scientific">Pedobacter caeni</name>
    <dbReference type="NCBI Taxonomy" id="288992"/>
    <lineage>
        <taxon>Bacteria</taxon>
        <taxon>Pseudomonadati</taxon>
        <taxon>Bacteroidota</taxon>
        <taxon>Sphingobacteriia</taxon>
        <taxon>Sphingobacteriales</taxon>
        <taxon>Sphingobacteriaceae</taxon>
        <taxon>Pedobacter</taxon>
    </lineage>
</organism>
<accession>A0A1M4UHX9</accession>
<name>A0A1M4UHX9_9SPHI</name>
<sequence length="107" mass="12522">MLFNTKNQSKYNVSPPELVYFPILISLYSKNETFSLIQFHLHYLNCRNVDFFQHEMSKLLNGVSFSSFGPDRFKLMHIKVKLNEKDFKYFGLDHACVCGVDSTNCKN</sequence>
<gene>
    <name evidence="1" type="ORF">SAMN04488522_101568</name>
</gene>